<protein>
    <recommendedName>
        <fullName evidence="6">GDT1 family protein</fullName>
    </recommendedName>
</protein>
<dbReference type="GO" id="GO:0046873">
    <property type="term" value="F:metal ion transmembrane transporter activity"/>
    <property type="evidence" value="ECO:0007669"/>
    <property type="project" value="InterPro"/>
</dbReference>
<comment type="caution">
    <text evidence="7">The sequence shown here is derived from an EMBL/GenBank/DDBJ whole genome shotgun (WGS) entry which is preliminary data.</text>
</comment>
<dbReference type="GO" id="GO:0016020">
    <property type="term" value="C:membrane"/>
    <property type="evidence" value="ECO:0007669"/>
    <property type="project" value="UniProtKB-SubCell"/>
</dbReference>
<feature type="transmembrane region" description="Helical" evidence="6">
    <location>
        <begin position="69"/>
        <end position="89"/>
    </location>
</feature>
<feature type="transmembrane region" description="Helical" evidence="6">
    <location>
        <begin position="40"/>
        <end position="62"/>
    </location>
</feature>
<reference evidence="8" key="1">
    <citation type="submission" date="2016-07" db="EMBL/GenBank/DDBJ databases">
        <authorList>
            <person name="Florea S."/>
            <person name="Webb J.S."/>
            <person name="Jaromczyk J."/>
            <person name="Schardl C.L."/>
        </authorList>
    </citation>
    <scope>NUCLEOTIDE SEQUENCE [LARGE SCALE GENOMIC DNA]</scope>
    <source>
        <strain evidence="8">MV-1</strain>
    </source>
</reference>
<organism evidence="7 8">
    <name type="scientific">Magnetovibrio blakemorei</name>
    <dbReference type="NCBI Taxonomy" id="28181"/>
    <lineage>
        <taxon>Bacteria</taxon>
        <taxon>Pseudomonadati</taxon>
        <taxon>Pseudomonadota</taxon>
        <taxon>Alphaproteobacteria</taxon>
        <taxon>Rhodospirillales</taxon>
        <taxon>Magnetovibrionaceae</taxon>
        <taxon>Magnetovibrio</taxon>
    </lineage>
</organism>
<comment type="similarity">
    <text evidence="2 6">Belongs to the GDT1 family.</text>
</comment>
<keyword evidence="8" id="KW-1185">Reference proteome</keyword>
<evidence type="ECO:0000256" key="4">
    <source>
        <dbReference type="ARBA" id="ARBA00022989"/>
    </source>
</evidence>
<dbReference type="EMBL" id="MCGG01000013">
    <property type="protein sequence ID" value="OEJ68528.1"/>
    <property type="molecule type" value="Genomic_DNA"/>
</dbReference>
<evidence type="ECO:0000256" key="1">
    <source>
        <dbReference type="ARBA" id="ARBA00004141"/>
    </source>
</evidence>
<dbReference type="Proteomes" id="UP000095347">
    <property type="component" value="Unassembled WGS sequence"/>
</dbReference>
<name>A0A1E5QA57_9PROT</name>
<comment type="subcellular location">
    <subcellularLocation>
        <location evidence="1 6">Membrane</location>
        <topology evidence="1 6">Multi-pass membrane protein</topology>
    </subcellularLocation>
</comment>
<dbReference type="Pfam" id="PF01169">
    <property type="entry name" value="GDT1"/>
    <property type="match status" value="2"/>
</dbReference>
<feature type="transmembrane region" description="Helical" evidence="6">
    <location>
        <begin position="101"/>
        <end position="120"/>
    </location>
</feature>
<sequence>MWWESAGLSLVLIALAEIGDKSQLVCMTLAARHGRALPVLYGAVAAFAILNGLAVAFGTTLAGWLPQTWVLAAMAVLFGAFGVQSLMSGAEDEDEEDAPRISGHGLFVTSFLMIFVAEFGDKTQISVAGLAGLYPSVPVWLGATLALALTSAAGVLAGKTVLRRLPILWLHRFAGGLFVGLSLLAAWRLWVMLEAHP</sequence>
<dbReference type="PANTHER" id="PTHR12608">
    <property type="entry name" value="TRANSMEMBRANE PROTEIN HTP-1 RELATED"/>
    <property type="match status" value="1"/>
</dbReference>
<keyword evidence="4 6" id="KW-1133">Transmembrane helix</keyword>
<feature type="transmembrane region" description="Helical" evidence="6">
    <location>
        <begin position="132"/>
        <end position="157"/>
    </location>
</feature>
<keyword evidence="3 6" id="KW-0812">Transmembrane</keyword>
<feature type="transmembrane region" description="Helical" evidence="6">
    <location>
        <begin position="169"/>
        <end position="191"/>
    </location>
</feature>
<gene>
    <name evidence="7" type="ORF">BEN30_06275</name>
</gene>
<evidence type="ECO:0000256" key="6">
    <source>
        <dbReference type="RuleBase" id="RU365102"/>
    </source>
</evidence>
<evidence type="ECO:0000313" key="7">
    <source>
        <dbReference type="EMBL" id="OEJ68528.1"/>
    </source>
</evidence>
<proteinExistence type="inferred from homology"/>
<dbReference type="RefSeq" id="WP_069957191.1">
    <property type="nucleotide sequence ID" value="NZ_MCGG01000013.1"/>
</dbReference>
<accession>A0A1E5QA57</accession>
<dbReference type="InterPro" id="IPR001727">
    <property type="entry name" value="GDT1-like"/>
</dbReference>
<evidence type="ECO:0000256" key="5">
    <source>
        <dbReference type="ARBA" id="ARBA00023136"/>
    </source>
</evidence>
<evidence type="ECO:0000313" key="8">
    <source>
        <dbReference type="Proteomes" id="UP000095347"/>
    </source>
</evidence>
<keyword evidence="5 6" id="KW-0472">Membrane</keyword>
<dbReference type="AlphaFoldDB" id="A0A1E5QA57"/>
<evidence type="ECO:0000256" key="2">
    <source>
        <dbReference type="ARBA" id="ARBA00009190"/>
    </source>
</evidence>
<dbReference type="PANTHER" id="PTHR12608:SF1">
    <property type="entry name" value="TRANSMEMBRANE PROTEIN 165"/>
    <property type="match status" value="1"/>
</dbReference>
<evidence type="ECO:0000256" key="3">
    <source>
        <dbReference type="ARBA" id="ARBA00022692"/>
    </source>
</evidence>